<feature type="compositionally biased region" description="Acidic residues" evidence="17">
    <location>
        <begin position="205"/>
        <end position="223"/>
    </location>
</feature>
<feature type="region of interest" description="Disordered" evidence="17">
    <location>
        <begin position="657"/>
        <end position="676"/>
    </location>
</feature>
<dbReference type="STRING" id="67003.A0A1X0NN47"/>
<evidence type="ECO:0000256" key="7">
    <source>
        <dbReference type="ARBA" id="ARBA00022555"/>
    </source>
</evidence>
<dbReference type="GO" id="GO:0000049">
    <property type="term" value="F:tRNA binding"/>
    <property type="evidence" value="ECO:0007669"/>
    <property type="project" value="UniProtKB-KW"/>
</dbReference>
<evidence type="ECO:0000256" key="10">
    <source>
        <dbReference type="ARBA" id="ARBA00022898"/>
    </source>
</evidence>
<evidence type="ECO:0000256" key="6">
    <source>
        <dbReference type="ARBA" id="ARBA00021963"/>
    </source>
</evidence>
<keyword evidence="7" id="KW-0820">tRNA-binding</keyword>
<feature type="compositionally biased region" description="Basic residues" evidence="17">
    <location>
        <begin position="665"/>
        <end position="676"/>
    </location>
</feature>
<comment type="cofactor">
    <cofactor evidence="1">
        <name>pyridoxal 5'-phosphate</name>
        <dbReference type="ChEBI" id="CHEBI:597326"/>
    </cofactor>
</comment>
<dbReference type="Proteomes" id="UP000192257">
    <property type="component" value="Unassembled WGS sequence"/>
</dbReference>
<dbReference type="InterPro" id="IPR015421">
    <property type="entry name" value="PyrdxlP-dep_Trfase_major"/>
</dbReference>
<evidence type="ECO:0000256" key="9">
    <source>
        <dbReference type="ARBA" id="ARBA00022884"/>
    </source>
</evidence>
<gene>
    <name evidence="18" type="ORF">TM35_000311090</name>
</gene>
<protein>
    <recommendedName>
        <fullName evidence="6">O-phosphoseryl-tRNA(Sec) selenium transferase</fullName>
        <ecNumber evidence="5">2.9.1.2</ecNumber>
    </recommendedName>
    <alternativeName>
        <fullName evidence="13">Selenocysteine synthase</fullName>
    </alternativeName>
    <alternativeName>
        <fullName evidence="14">Selenocysteinyl-tRNA(Sec) synthase</fullName>
    </alternativeName>
    <alternativeName>
        <fullName evidence="15">Sep-tRNA:Sec-tRNA synthase</fullName>
    </alternativeName>
</protein>
<name>A0A1X0NN47_9TRYP</name>
<dbReference type="GO" id="GO:0001717">
    <property type="term" value="P:conversion of seryl-tRNAsec to selenocys-tRNAsec"/>
    <property type="evidence" value="ECO:0007669"/>
    <property type="project" value="InterPro"/>
</dbReference>
<evidence type="ECO:0000256" key="4">
    <source>
        <dbReference type="ARBA" id="ARBA00007037"/>
    </source>
</evidence>
<comment type="pathway">
    <text evidence="3">Aminoacyl-tRNA biosynthesis; selenocysteinyl-tRNA(Sec) biosynthesis; selenocysteinyl-tRNA(Sec) from L-seryl-tRNA(Sec) (archaeal/eukaryal route): step 2/2.</text>
</comment>
<evidence type="ECO:0000256" key="1">
    <source>
        <dbReference type="ARBA" id="ARBA00001933"/>
    </source>
</evidence>
<feature type="compositionally biased region" description="Polar residues" evidence="17">
    <location>
        <begin position="190"/>
        <end position="199"/>
    </location>
</feature>
<dbReference type="SUPFAM" id="SSF53383">
    <property type="entry name" value="PLP-dependent transferases"/>
    <property type="match status" value="1"/>
</dbReference>
<keyword evidence="11" id="KW-0648">Protein biosynthesis</keyword>
<keyword evidence="12" id="KW-0711">Selenium</keyword>
<proteinExistence type="inferred from homology"/>
<accession>A0A1X0NN47</accession>
<evidence type="ECO:0000256" key="11">
    <source>
        <dbReference type="ARBA" id="ARBA00022917"/>
    </source>
</evidence>
<dbReference type="EMBL" id="NBCO01000031">
    <property type="protein sequence ID" value="ORC85923.1"/>
    <property type="molecule type" value="Genomic_DNA"/>
</dbReference>
<comment type="caution">
    <text evidence="18">The sequence shown here is derived from an EMBL/GenBank/DDBJ whole genome shotgun (WGS) entry which is preliminary data.</text>
</comment>
<evidence type="ECO:0000256" key="16">
    <source>
        <dbReference type="ARBA" id="ARBA00048808"/>
    </source>
</evidence>
<feature type="region of interest" description="Disordered" evidence="17">
    <location>
        <begin position="270"/>
        <end position="294"/>
    </location>
</feature>
<dbReference type="Pfam" id="PF05889">
    <property type="entry name" value="SepSecS"/>
    <property type="match status" value="2"/>
</dbReference>
<dbReference type="AlphaFoldDB" id="A0A1X0NN47"/>
<keyword evidence="9" id="KW-0694">RNA-binding</keyword>
<dbReference type="InterPro" id="IPR008829">
    <property type="entry name" value="SepSecS/SepCysS"/>
</dbReference>
<dbReference type="InterPro" id="IPR019872">
    <property type="entry name" value="Sec-tRNA_Se_transferase"/>
</dbReference>
<evidence type="ECO:0000256" key="17">
    <source>
        <dbReference type="SAM" id="MobiDB-lite"/>
    </source>
</evidence>
<dbReference type="GO" id="GO:0098621">
    <property type="term" value="F:O-phosphoseryl-tRNA(Sec) selenium transferase activity"/>
    <property type="evidence" value="ECO:0007669"/>
    <property type="project" value="UniProtKB-EC"/>
</dbReference>
<dbReference type="UniPathway" id="UPA00906">
    <property type="reaction ID" value="UER00898"/>
</dbReference>
<dbReference type="GeneID" id="39988370"/>
<evidence type="ECO:0000256" key="2">
    <source>
        <dbReference type="ARBA" id="ARBA00002552"/>
    </source>
</evidence>
<dbReference type="EC" id="2.9.1.2" evidence="5"/>
<evidence type="ECO:0000256" key="8">
    <source>
        <dbReference type="ARBA" id="ARBA00022679"/>
    </source>
</evidence>
<evidence type="ECO:0000256" key="13">
    <source>
        <dbReference type="ARBA" id="ARBA00030669"/>
    </source>
</evidence>
<dbReference type="InterPro" id="IPR015424">
    <property type="entry name" value="PyrdxlP-dep_Trfase"/>
</dbReference>
<dbReference type="PANTHER" id="PTHR12944:SF2">
    <property type="entry name" value="O-PHOSPHOSERYL-TRNA(SEC) SELENIUM TRANSFERASE"/>
    <property type="match status" value="1"/>
</dbReference>
<sequence>MDGRSLSLAETLVTAPYIRAGAEALHATRNVVHSILAQRRCPERGMGDIAIELLLHELAMMDTNNFAAHIGAGEREGRVAAALVARRHYGFSHGIGRSGDVTRDQPKAAGSSLLYQITNHMILDLLRLAGTPSLEQAVVVPMATGMTLALLLRSIAQHRQATVQRGVPNRRSSRLEEESTDMDNMEEESSSTCWSQNGLENGVNENDEDGNDDDDDDDKEEEKEEIKSNNSQVLEPRYVIWTRIDQKTALKCIEAAGLLSIPVSLRHAPLQKAGRNGRNRNRNNRSYSEGRNNTRSLHPYFLQSHVDDIAAAIGRIGGPRSVICVLTTTSCFAPRLPDDVVAIARLCKVLDVPHVVNNAYGVQSRGIMQRIDAAIRLGRVDAIVQSGDKNFLVPVGGAVLSGKKEVVARAAALYAGRASASPVVDIFITALSLGRSGFQQMWKRRYQLREVLGAALQKFAHARGEVLLTEEMGDTCNINKVANATTTNSTIAATNNSTIAAAATTTTTTTTTNSILINTITTDTTPVTTVLPRNDISFAITMRTVGGVEAAKEIGARLFRSAVTGPRVVVPDPFETRLCGHVFRNYGMHTDETPPCAMLVMACGVGMTEEDVNGIMEKLEKVWPVNGKTITTTATTPITTVTAATTPITSAATVRAASAREGLVKKKKSKSGRRSQ</sequence>
<dbReference type="OrthoDB" id="10263545at2759"/>
<comment type="catalytic activity">
    <reaction evidence="16">
        <text>O-phospho-L-seryl-tRNA(Sec) + selenophosphate + H2O = L-selenocysteinyl-tRNA(Sec) + 2 phosphate</text>
        <dbReference type="Rhea" id="RHEA:25041"/>
        <dbReference type="Rhea" id="RHEA-COMP:9743"/>
        <dbReference type="Rhea" id="RHEA-COMP:9947"/>
        <dbReference type="ChEBI" id="CHEBI:15377"/>
        <dbReference type="ChEBI" id="CHEBI:16144"/>
        <dbReference type="ChEBI" id="CHEBI:43474"/>
        <dbReference type="ChEBI" id="CHEBI:78551"/>
        <dbReference type="ChEBI" id="CHEBI:78573"/>
        <dbReference type="EC" id="2.9.1.2"/>
    </reaction>
</comment>
<feature type="compositionally biased region" description="Acidic residues" evidence="17">
    <location>
        <begin position="178"/>
        <end position="189"/>
    </location>
</feature>
<keyword evidence="19" id="KW-1185">Reference proteome</keyword>
<organism evidence="18 19">
    <name type="scientific">Trypanosoma theileri</name>
    <dbReference type="NCBI Taxonomy" id="67003"/>
    <lineage>
        <taxon>Eukaryota</taxon>
        <taxon>Discoba</taxon>
        <taxon>Euglenozoa</taxon>
        <taxon>Kinetoplastea</taxon>
        <taxon>Metakinetoplastina</taxon>
        <taxon>Trypanosomatida</taxon>
        <taxon>Trypanosomatidae</taxon>
        <taxon>Trypanosoma</taxon>
    </lineage>
</organism>
<evidence type="ECO:0000256" key="12">
    <source>
        <dbReference type="ARBA" id="ARBA00023266"/>
    </source>
</evidence>
<comment type="function">
    <text evidence="2">Converts O-phosphoseryl-tRNA(Sec) to selenocysteinyl-tRNA(Sec) required for selenoprotein biosynthesis.</text>
</comment>
<dbReference type="VEuPathDB" id="TriTrypDB:TM35_000311090"/>
<comment type="similarity">
    <text evidence="4">Belongs to the SepSecS family.</text>
</comment>
<keyword evidence="10" id="KW-0663">Pyridoxal phosphate</keyword>
<evidence type="ECO:0000256" key="3">
    <source>
        <dbReference type="ARBA" id="ARBA00004822"/>
    </source>
</evidence>
<dbReference type="GO" id="GO:0001514">
    <property type="term" value="P:selenocysteine incorporation"/>
    <property type="evidence" value="ECO:0007669"/>
    <property type="project" value="TreeGrafter"/>
</dbReference>
<evidence type="ECO:0000313" key="19">
    <source>
        <dbReference type="Proteomes" id="UP000192257"/>
    </source>
</evidence>
<evidence type="ECO:0000256" key="15">
    <source>
        <dbReference type="ARBA" id="ARBA00032693"/>
    </source>
</evidence>
<evidence type="ECO:0000313" key="18">
    <source>
        <dbReference type="EMBL" id="ORC85923.1"/>
    </source>
</evidence>
<reference evidence="18 19" key="1">
    <citation type="submission" date="2017-03" db="EMBL/GenBank/DDBJ databases">
        <title>An alternative strategy for trypanosome survival in the mammalian bloodstream revealed through genome and transcriptome analysis of the ubiquitous bovine parasite Trypanosoma (Megatrypanum) theileri.</title>
        <authorList>
            <person name="Kelly S."/>
            <person name="Ivens A."/>
            <person name="Mott A."/>
            <person name="O'Neill E."/>
            <person name="Emms D."/>
            <person name="Macleod O."/>
            <person name="Voorheis P."/>
            <person name="Matthews J."/>
            <person name="Matthews K."/>
            <person name="Carrington M."/>
        </authorList>
    </citation>
    <scope>NUCLEOTIDE SEQUENCE [LARGE SCALE GENOMIC DNA]</scope>
    <source>
        <strain evidence="18">Edinburgh</strain>
    </source>
</reference>
<dbReference type="RefSeq" id="XP_028879989.1">
    <property type="nucleotide sequence ID" value="XM_029028590.1"/>
</dbReference>
<evidence type="ECO:0000256" key="5">
    <source>
        <dbReference type="ARBA" id="ARBA00012464"/>
    </source>
</evidence>
<dbReference type="Gene3D" id="3.40.640.10">
    <property type="entry name" value="Type I PLP-dependent aspartate aminotransferase-like (Major domain)"/>
    <property type="match status" value="1"/>
</dbReference>
<evidence type="ECO:0000256" key="14">
    <source>
        <dbReference type="ARBA" id="ARBA00032048"/>
    </source>
</evidence>
<keyword evidence="8" id="KW-0808">Transferase</keyword>
<feature type="compositionally biased region" description="Low complexity" evidence="17">
    <location>
        <begin position="284"/>
        <end position="293"/>
    </location>
</feature>
<feature type="region of interest" description="Disordered" evidence="17">
    <location>
        <begin position="161"/>
        <end position="229"/>
    </location>
</feature>
<dbReference type="PANTHER" id="PTHR12944">
    <property type="entry name" value="SOLUBLE LIVER ANTIGEN/LIVER PANCREAS ANTIGEN"/>
    <property type="match status" value="1"/>
</dbReference>